<dbReference type="Gene3D" id="1.10.1740.10">
    <property type="match status" value="1"/>
</dbReference>
<dbReference type="Pfam" id="PF08281">
    <property type="entry name" value="Sigma70_r4_2"/>
    <property type="match status" value="1"/>
</dbReference>
<feature type="domain" description="RNA polymerase sigma factor 70 region 4 type 2" evidence="9">
    <location>
        <begin position="132"/>
        <end position="178"/>
    </location>
</feature>
<comment type="caution">
    <text evidence="10">The sequence shown here is derived from an EMBL/GenBank/DDBJ whole genome shotgun (WGS) entry which is preliminary data.</text>
</comment>
<dbReference type="AlphaFoldDB" id="A0A919F771"/>
<dbReference type="SUPFAM" id="SSF88659">
    <property type="entry name" value="Sigma3 and sigma4 domains of RNA polymerase sigma factors"/>
    <property type="match status" value="1"/>
</dbReference>
<keyword evidence="5 6" id="KW-0804">Transcription</keyword>
<evidence type="ECO:0000313" key="11">
    <source>
        <dbReference type="Proteomes" id="UP000623958"/>
    </source>
</evidence>
<dbReference type="Gene3D" id="1.10.10.10">
    <property type="entry name" value="Winged helix-like DNA-binding domain superfamily/Winged helix DNA-binding domain"/>
    <property type="match status" value="1"/>
</dbReference>
<name>A0A919F771_9XANT</name>
<dbReference type="GO" id="GO:0003677">
    <property type="term" value="F:DNA binding"/>
    <property type="evidence" value="ECO:0007669"/>
    <property type="project" value="UniProtKB-KW"/>
</dbReference>
<sequence length="387" mass="41241">MNAQTLDLMLQRDLPIARGGCPQAYGRIVAACQNTVTAIALAITRDVQASEDIAQEAFLRAWQQLSRLNNTASFMPWLRQITRNLARDWLRAHRHRPMSGEAAEIAIGMAADPGPSPADRLLRIEEETVAADIISALPEDSREALLLYYREGQRSQQVADLLGLSDAAVRKRLSRARAMVREELLQRFGRFACGSAPGVAFGQALALAVATAKPPLGLGVEAVGAGLGAGLAAKSLLGTGAASGTAVLGGLLGGIAGGGIVFWLCSRLLFSYTETEQERLQVWRAYRRYMVHAAIAVAAAAAIGLLTHGPWPLALAMLAGLVVLNYDLIVTVPRVMAPLLARDAARAPQTAGRRQLVYRLNFGTSGLIVSNTGVVLMALPLILNRAV</sequence>
<keyword evidence="2 6" id="KW-0805">Transcription regulation</keyword>
<dbReference type="InterPro" id="IPR013325">
    <property type="entry name" value="RNA_pol_sigma_r2"/>
</dbReference>
<feature type="transmembrane region" description="Helical" evidence="7">
    <location>
        <begin position="313"/>
        <end position="335"/>
    </location>
</feature>
<keyword evidence="7" id="KW-0472">Membrane</keyword>
<reference evidence="10" key="1">
    <citation type="journal article" date="2014" name="Int. J. Syst. Evol. Microbiol.">
        <title>Complete genome sequence of Corynebacterium casei LMG S-19264T (=DSM 44701T), isolated from a smear-ripened cheese.</title>
        <authorList>
            <consortium name="US DOE Joint Genome Institute (JGI-PGF)"/>
            <person name="Walter F."/>
            <person name="Albersmeier A."/>
            <person name="Kalinowski J."/>
            <person name="Ruckert C."/>
        </authorList>
    </citation>
    <scope>NUCLEOTIDE SEQUENCE</scope>
    <source>
        <strain evidence="10">JCM 13306</strain>
    </source>
</reference>
<dbReference type="Proteomes" id="UP000623958">
    <property type="component" value="Unassembled WGS sequence"/>
</dbReference>
<dbReference type="InterPro" id="IPR014284">
    <property type="entry name" value="RNA_pol_sigma-70_dom"/>
</dbReference>
<feature type="transmembrane region" description="Helical" evidence="7">
    <location>
        <begin position="289"/>
        <end position="307"/>
    </location>
</feature>
<keyword evidence="7" id="KW-1133">Transmembrane helix</keyword>
<keyword evidence="3 6" id="KW-0731">Sigma factor</keyword>
<dbReference type="InterPro" id="IPR000838">
    <property type="entry name" value="RNA_pol_sigma70_ECF_CS"/>
</dbReference>
<dbReference type="CDD" id="cd06171">
    <property type="entry name" value="Sigma70_r4"/>
    <property type="match status" value="1"/>
</dbReference>
<evidence type="ECO:0000256" key="7">
    <source>
        <dbReference type="SAM" id="Phobius"/>
    </source>
</evidence>
<gene>
    <name evidence="10" type="primary">rfaY</name>
    <name evidence="10" type="ORF">GCM10009090_13340</name>
</gene>
<evidence type="ECO:0000313" key="10">
    <source>
        <dbReference type="EMBL" id="GHH51290.1"/>
    </source>
</evidence>
<dbReference type="PROSITE" id="PS01063">
    <property type="entry name" value="SIGMA70_ECF"/>
    <property type="match status" value="1"/>
</dbReference>
<keyword evidence="11" id="KW-1185">Reference proteome</keyword>
<dbReference type="PANTHER" id="PTHR43133">
    <property type="entry name" value="RNA POLYMERASE ECF-TYPE SIGMA FACTO"/>
    <property type="match status" value="1"/>
</dbReference>
<evidence type="ECO:0000256" key="2">
    <source>
        <dbReference type="ARBA" id="ARBA00023015"/>
    </source>
</evidence>
<protein>
    <recommendedName>
        <fullName evidence="6">RNA polymerase sigma factor</fullName>
    </recommendedName>
</protein>
<dbReference type="PANTHER" id="PTHR43133:SF25">
    <property type="entry name" value="RNA POLYMERASE SIGMA FACTOR RFAY-RELATED"/>
    <property type="match status" value="1"/>
</dbReference>
<proteinExistence type="inferred from homology"/>
<keyword evidence="7" id="KW-0812">Transmembrane</keyword>
<dbReference type="SUPFAM" id="SSF88946">
    <property type="entry name" value="Sigma2 domain of RNA polymerase sigma factors"/>
    <property type="match status" value="1"/>
</dbReference>
<dbReference type="EMBL" id="BNBA01000008">
    <property type="protein sequence ID" value="GHH51290.1"/>
    <property type="molecule type" value="Genomic_DNA"/>
</dbReference>
<accession>A0A919F771</accession>
<evidence type="ECO:0000259" key="9">
    <source>
        <dbReference type="Pfam" id="PF08281"/>
    </source>
</evidence>
<dbReference type="InterPro" id="IPR036388">
    <property type="entry name" value="WH-like_DNA-bd_sf"/>
</dbReference>
<dbReference type="InterPro" id="IPR007627">
    <property type="entry name" value="RNA_pol_sigma70_r2"/>
</dbReference>
<dbReference type="NCBIfam" id="TIGR02937">
    <property type="entry name" value="sigma70-ECF"/>
    <property type="match status" value="1"/>
</dbReference>
<comment type="similarity">
    <text evidence="1 6">Belongs to the sigma-70 factor family. ECF subfamily.</text>
</comment>
<evidence type="ECO:0000256" key="1">
    <source>
        <dbReference type="ARBA" id="ARBA00010641"/>
    </source>
</evidence>
<feature type="transmembrane region" description="Helical" evidence="7">
    <location>
        <begin position="356"/>
        <end position="383"/>
    </location>
</feature>
<evidence type="ECO:0000259" key="8">
    <source>
        <dbReference type="Pfam" id="PF04542"/>
    </source>
</evidence>
<dbReference type="InterPro" id="IPR013324">
    <property type="entry name" value="RNA_pol_sigma_r3/r4-like"/>
</dbReference>
<organism evidence="10 11">
    <name type="scientific">Xanthomonas boreopolis</name>
    <dbReference type="NCBI Taxonomy" id="86183"/>
    <lineage>
        <taxon>Bacteria</taxon>
        <taxon>Pseudomonadati</taxon>
        <taxon>Pseudomonadota</taxon>
        <taxon>Gammaproteobacteria</taxon>
        <taxon>Lysobacterales</taxon>
        <taxon>Lysobacteraceae</taxon>
        <taxon>Xanthomonas</taxon>
    </lineage>
</organism>
<feature type="domain" description="RNA polymerase sigma-70 region 2" evidence="8">
    <location>
        <begin position="29"/>
        <end position="94"/>
    </location>
</feature>
<feature type="transmembrane region" description="Helical" evidence="7">
    <location>
        <begin position="246"/>
        <end position="269"/>
    </location>
</feature>
<evidence type="ECO:0000256" key="5">
    <source>
        <dbReference type="ARBA" id="ARBA00023163"/>
    </source>
</evidence>
<dbReference type="GO" id="GO:0006352">
    <property type="term" value="P:DNA-templated transcription initiation"/>
    <property type="evidence" value="ECO:0007669"/>
    <property type="project" value="InterPro"/>
</dbReference>
<dbReference type="InterPro" id="IPR039425">
    <property type="entry name" value="RNA_pol_sigma-70-like"/>
</dbReference>
<evidence type="ECO:0000256" key="4">
    <source>
        <dbReference type="ARBA" id="ARBA00023125"/>
    </source>
</evidence>
<evidence type="ECO:0000256" key="6">
    <source>
        <dbReference type="RuleBase" id="RU000716"/>
    </source>
</evidence>
<evidence type="ECO:0000256" key="3">
    <source>
        <dbReference type="ARBA" id="ARBA00023082"/>
    </source>
</evidence>
<reference evidence="10" key="2">
    <citation type="submission" date="2020-09" db="EMBL/GenBank/DDBJ databases">
        <authorList>
            <person name="Sun Q."/>
            <person name="Ohkuma M."/>
        </authorList>
    </citation>
    <scope>NUCLEOTIDE SEQUENCE</scope>
    <source>
        <strain evidence="10">JCM 13306</strain>
    </source>
</reference>
<dbReference type="Pfam" id="PF04542">
    <property type="entry name" value="Sigma70_r2"/>
    <property type="match status" value="1"/>
</dbReference>
<dbReference type="RefSeq" id="WP_434028884.1">
    <property type="nucleotide sequence ID" value="NZ_BNBA01000008.1"/>
</dbReference>
<dbReference type="GO" id="GO:0016987">
    <property type="term" value="F:sigma factor activity"/>
    <property type="evidence" value="ECO:0007669"/>
    <property type="project" value="UniProtKB-KW"/>
</dbReference>
<dbReference type="InterPro" id="IPR013249">
    <property type="entry name" value="RNA_pol_sigma70_r4_t2"/>
</dbReference>
<keyword evidence="4 6" id="KW-0238">DNA-binding</keyword>